<dbReference type="SUPFAM" id="SSF54171">
    <property type="entry name" value="DNA-binding domain"/>
    <property type="match status" value="1"/>
</dbReference>
<dbReference type="GO" id="GO:0005634">
    <property type="term" value="C:nucleus"/>
    <property type="evidence" value="ECO:0007669"/>
    <property type="project" value="UniProtKB-SubCell"/>
</dbReference>
<evidence type="ECO:0000256" key="4">
    <source>
        <dbReference type="ARBA" id="ARBA00023159"/>
    </source>
</evidence>
<dbReference type="CDD" id="cd00018">
    <property type="entry name" value="AP2"/>
    <property type="match status" value="1"/>
</dbReference>
<feature type="domain" description="AP2/ERF" evidence="9">
    <location>
        <begin position="15"/>
        <end position="74"/>
    </location>
</feature>
<name>A0AAV2DJ42_9ROSI</name>
<dbReference type="AlphaFoldDB" id="A0AAV2DJ42"/>
<dbReference type="InterPro" id="IPR036955">
    <property type="entry name" value="AP2/ERF_dom_sf"/>
</dbReference>
<evidence type="ECO:0000256" key="6">
    <source>
        <dbReference type="ARBA" id="ARBA00023242"/>
    </source>
</evidence>
<comment type="subcellular location">
    <subcellularLocation>
        <location evidence="1">Nucleus</location>
    </subcellularLocation>
</comment>
<evidence type="ECO:0000256" key="8">
    <source>
        <dbReference type="SAM" id="MobiDB-lite"/>
    </source>
</evidence>
<dbReference type="SMART" id="SM00380">
    <property type="entry name" value="AP2"/>
    <property type="match status" value="1"/>
</dbReference>
<keyword evidence="6" id="KW-0539">Nucleus</keyword>
<feature type="compositionally biased region" description="Gly residues" evidence="8">
    <location>
        <begin position="137"/>
        <end position="149"/>
    </location>
</feature>
<dbReference type="InterPro" id="IPR016177">
    <property type="entry name" value="DNA-bd_dom_sf"/>
</dbReference>
<keyword evidence="4" id="KW-0010">Activator</keyword>
<evidence type="ECO:0000256" key="1">
    <source>
        <dbReference type="ARBA" id="ARBA00004123"/>
    </source>
</evidence>
<feature type="region of interest" description="Disordered" evidence="8">
    <location>
        <begin position="1"/>
        <end position="21"/>
    </location>
</feature>
<feature type="region of interest" description="Disordered" evidence="8">
    <location>
        <begin position="110"/>
        <end position="158"/>
    </location>
</feature>
<evidence type="ECO:0000313" key="11">
    <source>
        <dbReference type="Proteomes" id="UP001497516"/>
    </source>
</evidence>
<evidence type="ECO:0000256" key="5">
    <source>
        <dbReference type="ARBA" id="ARBA00023163"/>
    </source>
</evidence>
<dbReference type="Proteomes" id="UP001497516">
    <property type="component" value="Chromosome 3"/>
</dbReference>
<protein>
    <recommendedName>
        <fullName evidence="9">AP2/ERF domain-containing protein</fullName>
    </recommendedName>
</protein>
<comment type="similarity">
    <text evidence="7">Belongs to the AP2/ERF transcription factor family. ERF subfamily.</text>
</comment>
<keyword evidence="3" id="KW-0238">DNA-binding</keyword>
<gene>
    <name evidence="10" type="ORF">LTRI10_LOCUS15326</name>
</gene>
<keyword evidence="5" id="KW-0804">Transcription</keyword>
<dbReference type="GO" id="GO:0003677">
    <property type="term" value="F:DNA binding"/>
    <property type="evidence" value="ECO:0007669"/>
    <property type="project" value="UniProtKB-KW"/>
</dbReference>
<dbReference type="InterPro" id="IPR001471">
    <property type="entry name" value="AP2/ERF_dom"/>
</dbReference>
<dbReference type="InterPro" id="IPR051032">
    <property type="entry name" value="AP2/ERF_TF_ERF_subfamily"/>
</dbReference>
<evidence type="ECO:0000256" key="2">
    <source>
        <dbReference type="ARBA" id="ARBA00023015"/>
    </source>
</evidence>
<keyword evidence="2" id="KW-0805">Transcription regulation</keyword>
<organism evidence="10 11">
    <name type="scientific">Linum trigynum</name>
    <dbReference type="NCBI Taxonomy" id="586398"/>
    <lineage>
        <taxon>Eukaryota</taxon>
        <taxon>Viridiplantae</taxon>
        <taxon>Streptophyta</taxon>
        <taxon>Embryophyta</taxon>
        <taxon>Tracheophyta</taxon>
        <taxon>Spermatophyta</taxon>
        <taxon>Magnoliopsida</taxon>
        <taxon>eudicotyledons</taxon>
        <taxon>Gunneridae</taxon>
        <taxon>Pentapetalae</taxon>
        <taxon>rosids</taxon>
        <taxon>fabids</taxon>
        <taxon>Malpighiales</taxon>
        <taxon>Linaceae</taxon>
        <taxon>Linum</taxon>
    </lineage>
</organism>
<evidence type="ECO:0000313" key="10">
    <source>
        <dbReference type="EMBL" id="CAL1373397.1"/>
    </source>
</evidence>
<proteinExistence type="inferred from homology"/>
<dbReference type="PROSITE" id="PS51032">
    <property type="entry name" value="AP2_ERF"/>
    <property type="match status" value="1"/>
</dbReference>
<evidence type="ECO:0000256" key="7">
    <source>
        <dbReference type="ARBA" id="ARBA00024343"/>
    </source>
</evidence>
<dbReference type="EMBL" id="OZ034816">
    <property type="protein sequence ID" value="CAL1373397.1"/>
    <property type="molecule type" value="Genomic_DNA"/>
</dbReference>
<sequence>MSSDSAADGGEDERKYKGVRRRKWGKRVLEIRVPGSQERLWLGSYSSPEAAAVAHDIASYCLRGCSSQKGFNFPLTSLPASVRPDMSPKFVQMAASDAGMAVDAQMILRNSSSPPRPALETSSAMSWGGRGRSWEGDGMGAGSSAGGDGLNLSVEDYF</sequence>
<evidence type="ECO:0000256" key="3">
    <source>
        <dbReference type="ARBA" id="ARBA00023125"/>
    </source>
</evidence>
<dbReference type="GO" id="GO:0003700">
    <property type="term" value="F:DNA-binding transcription factor activity"/>
    <property type="evidence" value="ECO:0007669"/>
    <property type="project" value="InterPro"/>
</dbReference>
<accession>A0AAV2DJ42</accession>
<reference evidence="10 11" key="1">
    <citation type="submission" date="2024-04" db="EMBL/GenBank/DDBJ databases">
        <authorList>
            <person name="Fracassetti M."/>
        </authorList>
    </citation>
    <scope>NUCLEOTIDE SEQUENCE [LARGE SCALE GENOMIC DNA]</scope>
</reference>
<keyword evidence="11" id="KW-1185">Reference proteome</keyword>
<dbReference type="Gene3D" id="3.30.730.10">
    <property type="entry name" value="AP2/ERF domain"/>
    <property type="match status" value="1"/>
</dbReference>
<evidence type="ECO:0000259" key="9">
    <source>
        <dbReference type="PROSITE" id="PS51032"/>
    </source>
</evidence>
<dbReference type="PANTHER" id="PTHR31985:SF45">
    <property type="entry name" value="ETHYLENE-RESPONSIVE TRANSCRIPTION FACTOR ERF020"/>
    <property type="match status" value="1"/>
</dbReference>
<dbReference type="PRINTS" id="PR00367">
    <property type="entry name" value="ETHRSPELEMNT"/>
</dbReference>
<dbReference type="PANTHER" id="PTHR31985">
    <property type="entry name" value="ETHYLENE-RESPONSIVE TRANSCRIPTION FACTOR ERF042-RELATED"/>
    <property type="match status" value="1"/>
</dbReference>